<dbReference type="GO" id="GO:0000976">
    <property type="term" value="F:transcription cis-regulatory region binding"/>
    <property type="evidence" value="ECO:0007669"/>
    <property type="project" value="TreeGrafter"/>
</dbReference>
<dbReference type="Pfam" id="PF02909">
    <property type="entry name" value="TetR_C_1"/>
    <property type="match status" value="1"/>
</dbReference>
<dbReference type="Gene3D" id="1.10.357.10">
    <property type="entry name" value="Tetracycline Repressor, domain 2"/>
    <property type="match status" value="1"/>
</dbReference>
<dbReference type="SUPFAM" id="SSF46689">
    <property type="entry name" value="Homeodomain-like"/>
    <property type="match status" value="1"/>
</dbReference>
<dbReference type="Proteomes" id="UP000316215">
    <property type="component" value="Chromosome"/>
</dbReference>
<keyword evidence="2" id="KW-0238">DNA-binding</keyword>
<dbReference type="InterPro" id="IPR001647">
    <property type="entry name" value="HTH_TetR"/>
</dbReference>
<evidence type="ECO:0000256" key="4">
    <source>
        <dbReference type="SAM" id="MobiDB-lite"/>
    </source>
</evidence>
<proteinExistence type="predicted"/>
<dbReference type="EMBL" id="CP022310">
    <property type="protein sequence ID" value="QDI69786.1"/>
    <property type="molecule type" value="Genomic_DNA"/>
</dbReference>
<dbReference type="InterPro" id="IPR009057">
    <property type="entry name" value="Homeodomain-like_sf"/>
</dbReference>
<dbReference type="InterPro" id="IPR036271">
    <property type="entry name" value="Tet_transcr_reg_TetR-rel_C_sf"/>
</dbReference>
<feature type="compositionally biased region" description="Basic and acidic residues" evidence="4">
    <location>
        <begin position="1"/>
        <end position="12"/>
    </location>
</feature>
<evidence type="ECO:0000313" key="5">
    <source>
        <dbReference type="EMBL" id="QDI69786.1"/>
    </source>
</evidence>
<dbReference type="InterPro" id="IPR050109">
    <property type="entry name" value="HTH-type_TetR-like_transc_reg"/>
</dbReference>
<accession>A0A7W3M877</accession>
<dbReference type="PANTHER" id="PTHR30055">
    <property type="entry name" value="HTH-TYPE TRANSCRIPTIONAL REGULATOR RUTR"/>
    <property type="match status" value="1"/>
</dbReference>
<keyword evidence="3" id="KW-0804">Transcription</keyword>
<feature type="region of interest" description="Disordered" evidence="4">
    <location>
        <begin position="1"/>
        <end position="36"/>
    </location>
</feature>
<keyword evidence="6" id="KW-1185">Reference proteome</keyword>
<keyword evidence="1" id="KW-0805">Transcription regulation</keyword>
<protein>
    <submittedName>
        <fullName evidence="5">TetR family transcriptional regulator</fullName>
    </submittedName>
</protein>
<accession>A0A514JR02</accession>
<dbReference type="Gene3D" id="1.10.10.60">
    <property type="entry name" value="Homeodomain-like"/>
    <property type="match status" value="1"/>
</dbReference>
<dbReference type="InterPro" id="IPR004111">
    <property type="entry name" value="Repressor_TetR_C"/>
</dbReference>
<dbReference type="RefSeq" id="WP_142232235.1">
    <property type="nucleotide sequence ID" value="NZ_CP022310.1"/>
</dbReference>
<dbReference type="PANTHER" id="PTHR30055:SF151">
    <property type="entry name" value="TRANSCRIPTIONAL REGULATORY PROTEIN"/>
    <property type="match status" value="1"/>
</dbReference>
<dbReference type="AlphaFoldDB" id="A0A514JR02"/>
<dbReference type="KEGG" id="sast:CD934_14570"/>
<evidence type="ECO:0000256" key="1">
    <source>
        <dbReference type="ARBA" id="ARBA00023015"/>
    </source>
</evidence>
<name>A0A514JR02_9ACTN</name>
<gene>
    <name evidence="5" type="ORF">CD934_14570</name>
</gene>
<dbReference type="GO" id="GO:0045892">
    <property type="term" value="P:negative regulation of DNA-templated transcription"/>
    <property type="evidence" value="ECO:0007669"/>
    <property type="project" value="InterPro"/>
</dbReference>
<evidence type="ECO:0000313" key="6">
    <source>
        <dbReference type="Proteomes" id="UP000316215"/>
    </source>
</evidence>
<organism evidence="5 6">
    <name type="scientific">Streptomyces calvus</name>
    <dbReference type="NCBI Taxonomy" id="67282"/>
    <lineage>
        <taxon>Bacteria</taxon>
        <taxon>Bacillati</taxon>
        <taxon>Actinomycetota</taxon>
        <taxon>Actinomycetes</taxon>
        <taxon>Kitasatosporales</taxon>
        <taxon>Streptomycetaceae</taxon>
        <taxon>Streptomyces</taxon>
    </lineage>
</organism>
<dbReference type="PROSITE" id="PS50977">
    <property type="entry name" value="HTH_TETR_2"/>
    <property type="match status" value="1"/>
</dbReference>
<reference evidence="5 6" key="1">
    <citation type="submission" date="2017-07" db="EMBL/GenBank/DDBJ databases">
        <title>The Complete Genome of Streptomyces asterosporus-ZSY.</title>
        <authorList>
            <person name="Zhang S."/>
        </authorList>
    </citation>
    <scope>NUCLEOTIDE SEQUENCE [LARGE SCALE GENOMIC DNA]</scope>
    <source>
        <strain evidence="5 6">DSM 41452</strain>
    </source>
</reference>
<dbReference type="Pfam" id="PF00440">
    <property type="entry name" value="TetR_N"/>
    <property type="match status" value="1"/>
</dbReference>
<dbReference type="SUPFAM" id="SSF48498">
    <property type="entry name" value="Tetracyclin repressor-like, C-terminal domain"/>
    <property type="match status" value="1"/>
</dbReference>
<sequence length="260" mass="28563">MVRAAQRSERGPRPSVWLEGGARRGGRGGGQPSGLDRERITEATVRLLDAEGLAKFSMRRLAAELNVTAMSVYWYVDTKDDLLELALDAAFGEPALPDPDADEDWRDQLRALAREYRALLVRHPWLSPLAGKYLNIGPNALAFSRVIQQVIRKTGLPAHGLTGAISAVFQFVYGYGTIEGHFLARVAATGMTADEYHRDAMTAVTRSPDAAEVIGESTRIMEARGGDTVEEMMERDFAFALDLLVAGMEAMVARSREDRP</sequence>
<dbReference type="GO" id="GO:0003700">
    <property type="term" value="F:DNA-binding transcription factor activity"/>
    <property type="evidence" value="ECO:0007669"/>
    <property type="project" value="TreeGrafter"/>
</dbReference>
<evidence type="ECO:0000256" key="2">
    <source>
        <dbReference type="ARBA" id="ARBA00023125"/>
    </source>
</evidence>
<evidence type="ECO:0000256" key="3">
    <source>
        <dbReference type="ARBA" id="ARBA00023163"/>
    </source>
</evidence>